<evidence type="ECO:0000256" key="11">
    <source>
        <dbReference type="SAM" id="MobiDB-lite"/>
    </source>
</evidence>
<evidence type="ECO:0000256" key="6">
    <source>
        <dbReference type="ARBA" id="ARBA00022692"/>
    </source>
</evidence>
<keyword evidence="6" id="KW-0812">Transmembrane</keyword>
<dbReference type="InterPro" id="IPR020164">
    <property type="entry name" value="Cyt_c_Oxase_assmbl_COX16"/>
</dbReference>
<dbReference type="EMBL" id="JANBUO010000051">
    <property type="protein sequence ID" value="KAJ2808397.1"/>
    <property type="molecule type" value="Genomic_DNA"/>
</dbReference>
<dbReference type="PANTHER" id="PTHR17130">
    <property type="entry name" value="MITOCHONDRIAL OUTER MEMBRANE PROTEIN 25"/>
    <property type="match status" value="1"/>
</dbReference>
<keyword evidence="8" id="KW-1133">Transmembrane helix</keyword>
<evidence type="ECO:0000256" key="4">
    <source>
        <dbReference type="ARBA" id="ARBA00015368"/>
    </source>
</evidence>
<protein>
    <recommendedName>
        <fullName evidence="4">Cytochrome c oxidase assembly protein COX16, mitochondrial</fullName>
    </recommendedName>
    <alternativeName>
        <fullName evidence="5">Cytochrome c oxidase assembly protein cox16, mitochondrial</fullName>
    </alternativeName>
</protein>
<comment type="function">
    <text evidence="1">Required for the assembly of the mitochondrial respiratory chain complex IV (CIV), also known as cytochrome c oxidase. May participate in merging the COX1 and COX2 assembly lines.</text>
</comment>
<accession>A0A9W8LTQ7</accession>
<comment type="caution">
    <text evidence="12">The sequence shown here is derived from an EMBL/GenBank/DDBJ whole genome shotgun (WGS) entry which is preliminary data.</text>
</comment>
<evidence type="ECO:0000313" key="13">
    <source>
        <dbReference type="Proteomes" id="UP001140094"/>
    </source>
</evidence>
<evidence type="ECO:0000256" key="3">
    <source>
        <dbReference type="ARBA" id="ARBA00008370"/>
    </source>
</evidence>
<dbReference type="Pfam" id="PF14138">
    <property type="entry name" value="COX16"/>
    <property type="match status" value="1"/>
</dbReference>
<organism evidence="12 13">
    <name type="scientific">Coemansia guatemalensis</name>
    <dbReference type="NCBI Taxonomy" id="2761395"/>
    <lineage>
        <taxon>Eukaryota</taxon>
        <taxon>Fungi</taxon>
        <taxon>Fungi incertae sedis</taxon>
        <taxon>Zoopagomycota</taxon>
        <taxon>Kickxellomycotina</taxon>
        <taxon>Kickxellomycetes</taxon>
        <taxon>Kickxellales</taxon>
        <taxon>Kickxellaceae</taxon>
        <taxon>Coemansia</taxon>
    </lineage>
</organism>
<keyword evidence="7" id="KW-0999">Mitochondrion inner membrane</keyword>
<evidence type="ECO:0000256" key="5">
    <source>
        <dbReference type="ARBA" id="ARBA00019222"/>
    </source>
</evidence>
<comment type="subcellular location">
    <subcellularLocation>
        <location evidence="2">Mitochondrion inner membrane</location>
        <topology evidence="2">Single-pass membrane protein</topology>
    </subcellularLocation>
</comment>
<evidence type="ECO:0000256" key="9">
    <source>
        <dbReference type="ARBA" id="ARBA00023128"/>
    </source>
</evidence>
<dbReference type="GO" id="GO:0033617">
    <property type="term" value="P:mitochondrial respiratory chain complex IV assembly"/>
    <property type="evidence" value="ECO:0007669"/>
    <property type="project" value="TreeGrafter"/>
</dbReference>
<feature type="region of interest" description="Disordered" evidence="11">
    <location>
        <begin position="95"/>
        <end position="115"/>
    </location>
</feature>
<evidence type="ECO:0000256" key="2">
    <source>
        <dbReference type="ARBA" id="ARBA00004434"/>
    </source>
</evidence>
<evidence type="ECO:0000256" key="1">
    <source>
        <dbReference type="ARBA" id="ARBA00002490"/>
    </source>
</evidence>
<dbReference type="AlphaFoldDB" id="A0A9W8LTQ7"/>
<sequence length="115" mass="13464">MHSEIPSSTWSQRRTTSRMQRLSRKHPFLCVGLPFLVAVIGGSAVLTLSQQTKYEVQDKRYKMSSLDSVKIKKRKFDVQEEYFRMKTQGTWGEWEPKRVPRAPEDEPVFDRQDGS</sequence>
<evidence type="ECO:0000256" key="10">
    <source>
        <dbReference type="ARBA" id="ARBA00023136"/>
    </source>
</evidence>
<dbReference type="PANTHER" id="PTHR17130:SF14">
    <property type="entry name" value="CYTOCHROME C OXIDASE ASSEMBLY PROTEIN COX16 HOMOLOG, MITOCHONDRIAL"/>
    <property type="match status" value="1"/>
</dbReference>
<evidence type="ECO:0000313" key="12">
    <source>
        <dbReference type="EMBL" id="KAJ2808397.1"/>
    </source>
</evidence>
<keyword evidence="9" id="KW-0496">Mitochondrion</keyword>
<keyword evidence="10" id="KW-0472">Membrane</keyword>
<dbReference type="Proteomes" id="UP001140094">
    <property type="component" value="Unassembled WGS sequence"/>
</dbReference>
<evidence type="ECO:0000256" key="7">
    <source>
        <dbReference type="ARBA" id="ARBA00022792"/>
    </source>
</evidence>
<comment type="similarity">
    <text evidence="3">Belongs to the COX16 family.</text>
</comment>
<keyword evidence="13" id="KW-1185">Reference proteome</keyword>
<dbReference type="OrthoDB" id="5516033at2759"/>
<name>A0A9W8LTQ7_9FUNG</name>
<evidence type="ECO:0000256" key="8">
    <source>
        <dbReference type="ARBA" id="ARBA00022989"/>
    </source>
</evidence>
<gene>
    <name evidence="12" type="primary">COX16</name>
    <name evidence="12" type="ORF">H4R20_000899</name>
</gene>
<reference evidence="12" key="1">
    <citation type="submission" date="2022-07" db="EMBL/GenBank/DDBJ databases">
        <title>Phylogenomic reconstructions and comparative analyses of Kickxellomycotina fungi.</title>
        <authorList>
            <person name="Reynolds N.K."/>
            <person name="Stajich J.E."/>
            <person name="Barry K."/>
            <person name="Grigoriev I.V."/>
            <person name="Crous P."/>
            <person name="Smith M.E."/>
        </authorList>
    </citation>
    <scope>NUCLEOTIDE SEQUENCE</scope>
    <source>
        <strain evidence="12">NRRL 1565</strain>
    </source>
</reference>
<proteinExistence type="inferred from homology"/>
<dbReference type="GO" id="GO:0005743">
    <property type="term" value="C:mitochondrial inner membrane"/>
    <property type="evidence" value="ECO:0007669"/>
    <property type="project" value="UniProtKB-SubCell"/>
</dbReference>